<evidence type="ECO:0000313" key="2">
    <source>
        <dbReference type="Proteomes" id="UP000290289"/>
    </source>
</evidence>
<dbReference type="AlphaFoldDB" id="A0A498J0J8"/>
<keyword evidence="2" id="KW-1185">Reference proteome</keyword>
<dbReference type="EMBL" id="RDQH01000335">
    <property type="protein sequence ID" value="RXH89030.1"/>
    <property type="molecule type" value="Genomic_DNA"/>
</dbReference>
<organism evidence="1 2">
    <name type="scientific">Malus domestica</name>
    <name type="common">Apple</name>
    <name type="synonym">Pyrus malus</name>
    <dbReference type="NCBI Taxonomy" id="3750"/>
    <lineage>
        <taxon>Eukaryota</taxon>
        <taxon>Viridiplantae</taxon>
        <taxon>Streptophyta</taxon>
        <taxon>Embryophyta</taxon>
        <taxon>Tracheophyta</taxon>
        <taxon>Spermatophyta</taxon>
        <taxon>Magnoliopsida</taxon>
        <taxon>eudicotyledons</taxon>
        <taxon>Gunneridae</taxon>
        <taxon>Pentapetalae</taxon>
        <taxon>rosids</taxon>
        <taxon>fabids</taxon>
        <taxon>Rosales</taxon>
        <taxon>Rosaceae</taxon>
        <taxon>Amygdaloideae</taxon>
        <taxon>Maleae</taxon>
        <taxon>Malus</taxon>
    </lineage>
</organism>
<protein>
    <submittedName>
        <fullName evidence="1">Uncharacterized protein</fullName>
    </submittedName>
</protein>
<gene>
    <name evidence="1" type="ORF">DVH24_000629</name>
</gene>
<reference evidence="1 2" key="1">
    <citation type="submission" date="2018-10" db="EMBL/GenBank/DDBJ databases">
        <title>A high-quality apple genome assembly.</title>
        <authorList>
            <person name="Hu J."/>
        </authorList>
    </citation>
    <scope>NUCLEOTIDE SEQUENCE [LARGE SCALE GENOMIC DNA]</scope>
    <source>
        <strain evidence="2">cv. HFTH1</strain>
        <tissue evidence="1">Young leaf</tissue>
    </source>
</reference>
<dbReference type="Proteomes" id="UP000290289">
    <property type="component" value="Chromosome 9"/>
</dbReference>
<proteinExistence type="predicted"/>
<accession>A0A498J0J8</accession>
<sequence>MAGSNEAVVYGGLNNAGSECDWLLSRSNHLTGMDIKTQLREAKHAYTEVRKAGHFDTSWDEISKDLDKVQENIKHTSNGCVSIM</sequence>
<dbReference type="PANTHER" id="PTHR36482:SF5">
    <property type="entry name" value="23 KDA JASMONATE-INDUCED PROTEIN-LIKE"/>
    <property type="match status" value="1"/>
</dbReference>
<dbReference type="InterPro" id="IPR053085">
    <property type="entry name" value="Jasmonate-induced_protein"/>
</dbReference>
<name>A0A498J0J8_MALDO</name>
<evidence type="ECO:0000313" key="1">
    <source>
        <dbReference type="EMBL" id="RXH89030.1"/>
    </source>
</evidence>
<comment type="caution">
    <text evidence="1">The sequence shown here is derived from an EMBL/GenBank/DDBJ whole genome shotgun (WGS) entry which is preliminary data.</text>
</comment>
<dbReference type="PANTHER" id="PTHR36482">
    <property type="entry name" value="OSJNBA0024J22.15 PROTEIN"/>
    <property type="match status" value="1"/>
</dbReference>